<gene>
    <name evidence="2" type="ORF">FSARC_598</name>
</gene>
<evidence type="ECO:0000313" key="3">
    <source>
        <dbReference type="Proteomes" id="UP000622797"/>
    </source>
</evidence>
<comment type="caution">
    <text evidence="2">The sequence shown here is derived from an EMBL/GenBank/DDBJ whole genome shotgun (WGS) entry which is preliminary data.</text>
</comment>
<dbReference type="EMBL" id="JABEXW010000032">
    <property type="protein sequence ID" value="KAF4973021.1"/>
    <property type="molecule type" value="Genomic_DNA"/>
</dbReference>
<feature type="region of interest" description="Disordered" evidence="1">
    <location>
        <begin position="176"/>
        <end position="205"/>
    </location>
</feature>
<accession>A0A8H4XG53</accession>
<name>A0A8H4XG53_9HYPO</name>
<reference evidence="2" key="2">
    <citation type="submission" date="2020-05" db="EMBL/GenBank/DDBJ databases">
        <authorList>
            <person name="Kim H.-S."/>
            <person name="Proctor R.H."/>
            <person name="Brown D.W."/>
        </authorList>
    </citation>
    <scope>NUCLEOTIDE SEQUENCE</scope>
    <source>
        <strain evidence="2">NRRL 20472</strain>
    </source>
</reference>
<keyword evidence="3" id="KW-1185">Reference proteome</keyword>
<protein>
    <submittedName>
        <fullName evidence="2">Uncharacterized protein</fullName>
    </submittedName>
</protein>
<sequence>MSFQDDDHGHLDTTTGREVVYFHACPKERHRDKDGEACPGCRMENQDTFDSENEPLRHDDHPSAFNSFASGPFGGGATSVTTVSGSIYGSRGCPPSGYSETDPFQELPSNVMRDIELAGEGNRNGGGRPPQIFAPSSHYIFSRINQVNALHGKPSYGQEEFVKILAGLRKTNPQCSAAPLATEEAPRELEQKPVNEETLGPEGKA</sequence>
<evidence type="ECO:0000313" key="2">
    <source>
        <dbReference type="EMBL" id="KAF4973021.1"/>
    </source>
</evidence>
<dbReference type="AlphaFoldDB" id="A0A8H4XG53"/>
<proteinExistence type="predicted"/>
<dbReference type="Proteomes" id="UP000622797">
    <property type="component" value="Unassembled WGS sequence"/>
</dbReference>
<organism evidence="2 3">
    <name type="scientific">Fusarium sarcochroum</name>
    <dbReference type="NCBI Taxonomy" id="1208366"/>
    <lineage>
        <taxon>Eukaryota</taxon>
        <taxon>Fungi</taxon>
        <taxon>Dikarya</taxon>
        <taxon>Ascomycota</taxon>
        <taxon>Pezizomycotina</taxon>
        <taxon>Sordariomycetes</taxon>
        <taxon>Hypocreomycetidae</taxon>
        <taxon>Hypocreales</taxon>
        <taxon>Nectriaceae</taxon>
        <taxon>Fusarium</taxon>
        <taxon>Fusarium lateritium species complex</taxon>
    </lineage>
</organism>
<reference evidence="2" key="1">
    <citation type="journal article" date="2020" name="BMC Genomics">
        <title>Correction to: Identification and distribution of gene clusters required for synthesis of sphingolipid metabolism inhibitors in diverse species of the filamentous fungus Fusarium.</title>
        <authorList>
            <person name="Kim H.S."/>
            <person name="Lohmar J.M."/>
            <person name="Busman M."/>
            <person name="Brown D.W."/>
            <person name="Naumann T.A."/>
            <person name="Divon H.H."/>
            <person name="Lysoe E."/>
            <person name="Uhlig S."/>
            <person name="Proctor R.H."/>
        </authorList>
    </citation>
    <scope>NUCLEOTIDE SEQUENCE</scope>
    <source>
        <strain evidence="2">NRRL 20472</strain>
    </source>
</reference>
<feature type="compositionally biased region" description="Basic and acidic residues" evidence="1">
    <location>
        <begin position="184"/>
        <end position="195"/>
    </location>
</feature>
<evidence type="ECO:0000256" key="1">
    <source>
        <dbReference type="SAM" id="MobiDB-lite"/>
    </source>
</evidence>